<dbReference type="InterPro" id="IPR002933">
    <property type="entry name" value="Peptidase_M20"/>
</dbReference>
<dbReference type="OrthoDB" id="9777385at2"/>
<keyword evidence="1" id="KW-0378">Hydrolase</keyword>
<dbReference type="AlphaFoldDB" id="A0A3Q9EW79"/>
<evidence type="ECO:0000313" key="1">
    <source>
        <dbReference type="EMBL" id="AZQ40181.1"/>
    </source>
</evidence>
<reference evidence="1 2" key="1">
    <citation type="journal article" date="2019" name="Int. J. Syst. Evol. Microbiol.">
        <title>Streptomyces cyaneochromogenes sp. nov., a blue pigment-producing actinomycete from manganese-contaminated soil.</title>
        <authorList>
            <person name="Tang X."/>
            <person name="Zhao J."/>
            <person name="Li K."/>
            <person name="Chen Z."/>
            <person name="Sun Y."/>
            <person name="Gao J."/>
        </authorList>
    </citation>
    <scope>NUCLEOTIDE SEQUENCE [LARGE SCALE GENOMIC DNA]</scope>
    <source>
        <strain evidence="1 2">MK-45</strain>
    </source>
</reference>
<protein>
    <submittedName>
        <fullName evidence="1">Amidohydrolase</fullName>
    </submittedName>
</protein>
<dbReference type="Gene3D" id="3.40.630.10">
    <property type="entry name" value="Zn peptidases"/>
    <property type="match status" value="2"/>
</dbReference>
<dbReference type="PANTHER" id="PTHR11014:SF63">
    <property type="entry name" value="METALLOPEPTIDASE, PUTATIVE (AFU_ORTHOLOGUE AFUA_6G09600)-RELATED"/>
    <property type="match status" value="1"/>
</dbReference>
<dbReference type="PANTHER" id="PTHR11014">
    <property type="entry name" value="PEPTIDASE M20 FAMILY MEMBER"/>
    <property type="match status" value="1"/>
</dbReference>
<dbReference type="EMBL" id="CP034539">
    <property type="protein sequence ID" value="AZQ40181.1"/>
    <property type="molecule type" value="Genomic_DNA"/>
</dbReference>
<accession>A0A3Q9EW79</accession>
<proteinExistence type="predicted"/>
<evidence type="ECO:0000313" key="2">
    <source>
        <dbReference type="Proteomes" id="UP000280298"/>
    </source>
</evidence>
<organism evidence="1 2">
    <name type="scientific">Streptomyces cyaneochromogenes</name>
    <dbReference type="NCBI Taxonomy" id="2496836"/>
    <lineage>
        <taxon>Bacteria</taxon>
        <taxon>Bacillati</taxon>
        <taxon>Actinomycetota</taxon>
        <taxon>Actinomycetes</taxon>
        <taxon>Kitasatosporales</taxon>
        <taxon>Streptomycetaceae</taxon>
        <taxon>Streptomyces</taxon>
    </lineage>
</organism>
<keyword evidence="2" id="KW-1185">Reference proteome</keyword>
<dbReference type="GO" id="GO:0016787">
    <property type="term" value="F:hydrolase activity"/>
    <property type="evidence" value="ECO:0007669"/>
    <property type="project" value="UniProtKB-KW"/>
</dbReference>
<gene>
    <name evidence="1" type="ORF">EJ357_01385</name>
</gene>
<dbReference type="SUPFAM" id="SSF53187">
    <property type="entry name" value="Zn-dependent exopeptidases"/>
    <property type="match status" value="1"/>
</dbReference>
<dbReference type="InterPro" id="IPR017439">
    <property type="entry name" value="Amidohydrolase"/>
</dbReference>
<dbReference type="KEGG" id="scya:EJ357_01385"/>
<dbReference type="Proteomes" id="UP000280298">
    <property type="component" value="Chromosome"/>
</dbReference>
<name>A0A3Q9EW79_9ACTN</name>
<sequence length="387" mass="41277">MIDKIAAEIDDELIGMRRDIHRHPDLAGAERRTSALVAERLRAAGLAVATGVGGHGVVAVLDGAGEGPTVAYRADMDAVDDDELFDCAFASQVPGAAHLCGHDLHTAIGVGIALVLARLRKQLNGRVVFVFQPAEETCEGARAMIEDGVLERTPPREIYALHCGSNPVGTFAVGPGQPGQDRFRIELAAPGAADDAKRLVAMIDGLSTVGRPQTPGQLQQFMDDMQNPDGPLARFVYALSHSSSGDDGARVHAYLRAWPESRYAEIREEVRRWMDALPRGRVEFTEPPLPAMVCSPELNAAAASYLRGTLGADAVMVLHAAYPFNGEDFAYFLHQVSGAMFYLGVANPEAGINGVPHSPDFAADEHAIGIGVRAMAGFLSHRLDALA</sequence>
<dbReference type="Pfam" id="PF01546">
    <property type="entry name" value="Peptidase_M20"/>
    <property type="match status" value="1"/>
</dbReference>